<dbReference type="STRING" id="181874.A0A409WBW8"/>
<evidence type="ECO:0000256" key="1">
    <source>
        <dbReference type="ARBA" id="ARBA00004123"/>
    </source>
</evidence>
<protein>
    <recommendedName>
        <fullName evidence="7">Zn(2)-C6 fungal-type domain-containing protein</fullName>
    </recommendedName>
</protein>
<evidence type="ECO:0000256" key="2">
    <source>
        <dbReference type="ARBA" id="ARBA00023242"/>
    </source>
</evidence>
<dbReference type="OrthoDB" id="424974at2759"/>
<dbReference type="InterPro" id="IPR017896">
    <property type="entry name" value="4Fe4S_Fe-S-bd"/>
</dbReference>
<dbReference type="AlphaFoldDB" id="A0A409WBW8"/>
<evidence type="ECO:0000313" key="5">
    <source>
        <dbReference type="EMBL" id="PPQ75960.1"/>
    </source>
</evidence>
<dbReference type="SMART" id="SM00066">
    <property type="entry name" value="GAL4"/>
    <property type="match status" value="1"/>
</dbReference>
<evidence type="ECO:0000313" key="6">
    <source>
        <dbReference type="Proteomes" id="UP000284842"/>
    </source>
</evidence>
<dbReference type="SUPFAM" id="SSF57701">
    <property type="entry name" value="Zn2/Cys6 DNA-binding domain"/>
    <property type="match status" value="1"/>
</dbReference>
<dbReference type="InterPro" id="IPR036864">
    <property type="entry name" value="Zn2-C6_fun-type_DNA-bd_sf"/>
</dbReference>
<dbReference type="PROSITE" id="PS00463">
    <property type="entry name" value="ZN2_CY6_FUNGAL_1"/>
    <property type="match status" value="1"/>
</dbReference>
<accession>A0A409WBW8</accession>
<dbReference type="InParanoid" id="A0A409WBW8"/>
<dbReference type="GO" id="GO:0005634">
    <property type="term" value="C:nucleus"/>
    <property type="evidence" value="ECO:0007669"/>
    <property type="project" value="UniProtKB-SubCell"/>
</dbReference>
<dbReference type="GO" id="GO:0008270">
    <property type="term" value="F:zinc ion binding"/>
    <property type="evidence" value="ECO:0007669"/>
    <property type="project" value="InterPro"/>
</dbReference>
<sequence length="325" mass="35590">MQSTRTSESSGPIRTTHGNLSCAECRRSKLRCDRIFPCKSCIRRGCADICPTGTMPPVKGDIALKAKAQKLTAEVDMLKSRIGELEAMLATGQQGVPRRSLFAASNTNPASAKERRGMTMIPSNDIRDLLGAFPFGKKDHSYSISMFEPYMPTKRNAFHMSRLYYTRANFKCVSTSSNLLPPANQTYRSRTNIVASDEFYSTILDVIYGGGEAPSLANIHPHKLSIFFATLSLGGLCDEDSIIQELASMYDPVARAALSFCPLTTGACRATVQGILLITRLLHNQEVGVSEECWLLNGINNRLVHQVCSLRLPSPGTVNLHPPSS</sequence>
<evidence type="ECO:0000259" key="4">
    <source>
        <dbReference type="PROSITE" id="PS51379"/>
    </source>
</evidence>
<organism evidence="5 6">
    <name type="scientific">Panaeolus cyanescens</name>
    <dbReference type="NCBI Taxonomy" id="181874"/>
    <lineage>
        <taxon>Eukaryota</taxon>
        <taxon>Fungi</taxon>
        <taxon>Dikarya</taxon>
        <taxon>Basidiomycota</taxon>
        <taxon>Agaricomycotina</taxon>
        <taxon>Agaricomycetes</taxon>
        <taxon>Agaricomycetidae</taxon>
        <taxon>Agaricales</taxon>
        <taxon>Agaricineae</taxon>
        <taxon>Galeropsidaceae</taxon>
        <taxon>Panaeolus</taxon>
    </lineage>
</organism>
<dbReference type="InterPro" id="IPR001138">
    <property type="entry name" value="Zn2Cys6_DnaBD"/>
</dbReference>
<comment type="caution">
    <text evidence="5">The sequence shown here is derived from an EMBL/GenBank/DDBJ whole genome shotgun (WGS) entry which is preliminary data.</text>
</comment>
<dbReference type="CDD" id="cd00067">
    <property type="entry name" value="GAL4"/>
    <property type="match status" value="1"/>
</dbReference>
<reference evidence="5 6" key="1">
    <citation type="journal article" date="2018" name="Evol. Lett.">
        <title>Horizontal gene cluster transfer increased hallucinogenic mushroom diversity.</title>
        <authorList>
            <person name="Reynolds H.T."/>
            <person name="Vijayakumar V."/>
            <person name="Gluck-Thaler E."/>
            <person name="Korotkin H.B."/>
            <person name="Matheny P.B."/>
            <person name="Slot J.C."/>
        </authorList>
    </citation>
    <scope>NUCLEOTIDE SEQUENCE [LARGE SCALE GENOMIC DNA]</scope>
    <source>
        <strain evidence="5 6">2629</strain>
    </source>
</reference>
<dbReference type="Gene3D" id="4.10.240.10">
    <property type="entry name" value="Zn(2)-C6 fungal-type DNA-binding domain"/>
    <property type="match status" value="1"/>
</dbReference>
<dbReference type="EMBL" id="NHTK01005623">
    <property type="protein sequence ID" value="PPQ75960.1"/>
    <property type="molecule type" value="Genomic_DNA"/>
</dbReference>
<evidence type="ECO:0008006" key="7">
    <source>
        <dbReference type="Google" id="ProtNLM"/>
    </source>
</evidence>
<proteinExistence type="predicted"/>
<dbReference type="PANTHER" id="PTHR31001:SF56">
    <property type="entry name" value="ZN(2)-C6 FUNGAL-TYPE DOMAIN-CONTAINING PROTEIN"/>
    <property type="match status" value="1"/>
</dbReference>
<feature type="domain" description="Zn(2)-C6 fungal-type" evidence="3">
    <location>
        <begin position="21"/>
        <end position="50"/>
    </location>
</feature>
<comment type="subcellular location">
    <subcellularLocation>
        <location evidence="1">Nucleus</location>
    </subcellularLocation>
</comment>
<dbReference type="PANTHER" id="PTHR31001">
    <property type="entry name" value="UNCHARACTERIZED TRANSCRIPTIONAL REGULATORY PROTEIN"/>
    <property type="match status" value="1"/>
</dbReference>
<name>A0A409WBW8_9AGAR</name>
<gene>
    <name evidence="5" type="ORF">CVT24_000146</name>
</gene>
<dbReference type="InterPro" id="IPR050613">
    <property type="entry name" value="Sec_Metabolite_Reg"/>
</dbReference>
<dbReference type="PROSITE" id="PS51379">
    <property type="entry name" value="4FE4S_FER_2"/>
    <property type="match status" value="1"/>
</dbReference>
<evidence type="ECO:0000259" key="3">
    <source>
        <dbReference type="PROSITE" id="PS50048"/>
    </source>
</evidence>
<dbReference type="PROSITE" id="PS50048">
    <property type="entry name" value="ZN2_CY6_FUNGAL_2"/>
    <property type="match status" value="1"/>
</dbReference>
<keyword evidence="6" id="KW-1185">Reference proteome</keyword>
<feature type="domain" description="4Fe-4S ferredoxin-type" evidence="4">
    <location>
        <begin position="28"/>
        <end position="60"/>
    </location>
</feature>
<dbReference type="GO" id="GO:0000981">
    <property type="term" value="F:DNA-binding transcription factor activity, RNA polymerase II-specific"/>
    <property type="evidence" value="ECO:0007669"/>
    <property type="project" value="InterPro"/>
</dbReference>
<keyword evidence="2" id="KW-0539">Nucleus</keyword>
<dbReference type="Proteomes" id="UP000284842">
    <property type="component" value="Unassembled WGS sequence"/>
</dbReference>